<dbReference type="RefSeq" id="WP_341468026.1">
    <property type="nucleotide sequence ID" value="NZ_CP128399.1"/>
</dbReference>
<feature type="region of interest" description="Disordered" evidence="1">
    <location>
        <begin position="1"/>
        <end position="32"/>
    </location>
</feature>
<keyword evidence="2" id="KW-0812">Transmembrane</keyword>
<reference evidence="3 5" key="1">
    <citation type="submission" date="2020-06" db="EMBL/GenBank/DDBJ databases">
        <title>Anoxygenic phototrophic Chloroflexota member uses a Type I reaction center.</title>
        <authorList>
            <person name="Tsuji J.M."/>
            <person name="Shaw N.A."/>
            <person name="Nagashima S."/>
            <person name="Venkiteswaran J."/>
            <person name="Schiff S.L."/>
            <person name="Hanada S."/>
            <person name="Tank M."/>
            <person name="Neufeld J.D."/>
        </authorList>
    </citation>
    <scope>NUCLEOTIDE SEQUENCE [LARGE SCALE GENOMIC DNA]</scope>
    <source>
        <strain evidence="3">L227-S17</strain>
    </source>
</reference>
<proteinExistence type="predicted"/>
<keyword evidence="2" id="KW-0472">Membrane</keyword>
<gene>
    <name evidence="3" type="ORF">HXX08_00070</name>
    <name evidence="4" type="ORF">OZ401_001934</name>
</gene>
<sequence>MEKINPAENNSEKQDNEVTETPPDQTITSGEETDDIMPLKVASGIASRGGGNRIASAMTRANKFFGFVDTEDSETVARMEGAPELAGSQQAVAKPGRQIILGRGAIAALIVLLFTIPLLLWLAISIFDLNRQVNALQQANVRLQDQSGQNPALITLLTSSKLTTYKFDNVDPVPQAEAYLHVGGARLWALSTRQLNGSVGKERQMVLYAIKKVQNPAPEDYTVLAIFSPLSISLNMIDTIPGDFSPQNYARLIITDEPLTQEPKGKPVGLMRFSLDVSKITVLNP</sequence>
<keyword evidence="2" id="KW-1133">Transmembrane helix</keyword>
<protein>
    <submittedName>
        <fullName evidence="3">Uncharacterized protein</fullName>
    </submittedName>
</protein>
<dbReference type="Proteomes" id="UP000521676">
    <property type="component" value="Unassembled WGS sequence"/>
</dbReference>
<dbReference type="AlphaFoldDB" id="A0A8T7LQG5"/>
<evidence type="ECO:0000313" key="4">
    <source>
        <dbReference type="EMBL" id="WJW66145.1"/>
    </source>
</evidence>
<feature type="transmembrane region" description="Helical" evidence="2">
    <location>
        <begin position="104"/>
        <end position="124"/>
    </location>
</feature>
<evidence type="ECO:0000313" key="5">
    <source>
        <dbReference type="Proteomes" id="UP000521676"/>
    </source>
</evidence>
<evidence type="ECO:0000313" key="6">
    <source>
        <dbReference type="Proteomes" id="UP001431572"/>
    </source>
</evidence>
<reference evidence="4" key="2">
    <citation type="journal article" date="2024" name="Nature">
        <title>Anoxygenic phototroph of the Chloroflexota uses a type I reaction centre.</title>
        <authorList>
            <person name="Tsuji J.M."/>
            <person name="Shaw N.A."/>
            <person name="Nagashima S."/>
            <person name="Venkiteswaran J.J."/>
            <person name="Schiff S.L."/>
            <person name="Watanabe T."/>
            <person name="Fukui M."/>
            <person name="Hanada S."/>
            <person name="Tank M."/>
            <person name="Neufeld J.D."/>
        </authorList>
    </citation>
    <scope>NUCLEOTIDE SEQUENCE</scope>
    <source>
        <strain evidence="4">L227-S17</strain>
    </source>
</reference>
<dbReference type="EMBL" id="JACATZ010000001">
    <property type="protein sequence ID" value="NWJ44248.1"/>
    <property type="molecule type" value="Genomic_DNA"/>
</dbReference>
<dbReference type="Proteomes" id="UP001431572">
    <property type="component" value="Chromosome 1"/>
</dbReference>
<evidence type="ECO:0000256" key="2">
    <source>
        <dbReference type="SAM" id="Phobius"/>
    </source>
</evidence>
<feature type="compositionally biased region" description="Basic and acidic residues" evidence="1">
    <location>
        <begin position="1"/>
        <end position="16"/>
    </location>
</feature>
<accession>A0A8T7LQG5</accession>
<dbReference type="EMBL" id="CP128399">
    <property type="protein sequence ID" value="WJW66145.1"/>
    <property type="molecule type" value="Genomic_DNA"/>
</dbReference>
<organism evidence="3 5">
    <name type="scientific">Candidatus Chlorohelix allophototropha</name>
    <dbReference type="NCBI Taxonomy" id="3003348"/>
    <lineage>
        <taxon>Bacteria</taxon>
        <taxon>Bacillati</taxon>
        <taxon>Chloroflexota</taxon>
        <taxon>Chloroflexia</taxon>
        <taxon>Candidatus Chloroheliales</taxon>
        <taxon>Candidatus Chloroheliaceae</taxon>
        <taxon>Candidatus Chlorohelix</taxon>
    </lineage>
</organism>
<name>A0A8T7LQG5_9CHLR</name>
<evidence type="ECO:0000313" key="3">
    <source>
        <dbReference type="EMBL" id="NWJ44248.1"/>
    </source>
</evidence>
<evidence type="ECO:0000256" key="1">
    <source>
        <dbReference type="SAM" id="MobiDB-lite"/>
    </source>
</evidence>
<keyword evidence="6" id="KW-1185">Reference proteome</keyword>